<dbReference type="PANTHER" id="PTHR48109">
    <property type="entry name" value="DIHYDROOROTATE DEHYDROGENASE (QUINONE), MITOCHONDRIAL-RELATED"/>
    <property type="match status" value="1"/>
</dbReference>
<dbReference type="InterPro" id="IPR001295">
    <property type="entry name" value="Dihydroorotate_DH_CS"/>
</dbReference>
<accession>E3CYD5</accession>
<dbReference type="InterPro" id="IPR013785">
    <property type="entry name" value="Aldolase_TIM"/>
</dbReference>
<feature type="binding site" evidence="9">
    <location>
        <position position="45"/>
    </location>
    <ligand>
        <name>substrate</name>
    </ligand>
</feature>
<keyword evidence="4 9" id="KW-0963">Cytoplasm</keyword>
<evidence type="ECO:0000256" key="8">
    <source>
        <dbReference type="ARBA" id="ARBA00023002"/>
    </source>
</evidence>
<dbReference type="UniPathway" id="UPA00070"/>
<dbReference type="GO" id="GO:0006207">
    <property type="term" value="P:'de novo' pyrimidine nucleobase biosynthetic process"/>
    <property type="evidence" value="ECO:0007669"/>
    <property type="project" value="InterPro"/>
</dbReference>
<feature type="active site" description="Nucleophile" evidence="9">
    <location>
        <position position="131"/>
    </location>
</feature>
<evidence type="ECO:0000256" key="9">
    <source>
        <dbReference type="HAMAP-Rule" id="MF_00224"/>
    </source>
</evidence>
<dbReference type="Pfam" id="PF01180">
    <property type="entry name" value="DHO_dh"/>
    <property type="match status" value="1"/>
</dbReference>
<comment type="caution">
    <text evidence="9">Lacks conserved residue(s) required for the propagation of feature annotation.</text>
</comment>
<feature type="binding site" evidence="9">
    <location>
        <begin position="69"/>
        <end position="73"/>
    </location>
    <ligand>
        <name>substrate</name>
    </ligand>
</feature>
<feature type="binding site" evidence="9">
    <location>
        <position position="128"/>
    </location>
    <ligand>
        <name>substrate</name>
    </ligand>
</feature>
<evidence type="ECO:0000256" key="7">
    <source>
        <dbReference type="ARBA" id="ARBA00022975"/>
    </source>
</evidence>
<feature type="binding site" evidence="9">
    <location>
        <begin position="266"/>
        <end position="267"/>
    </location>
    <ligand>
        <name>FMN</name>
        <dbReference type="ChEBI" id="CHEBI:58210"/>
    </ligand>
</feature>
<dbReference type="GO" id="GO:0004152">
    <property type="term" value="F:dihydroorotate dehydrogenase activity"/>
    <property type="evidence" value="ECO:0007669"/>
    <property type="project" value="UniProtKB-UniRule"/>
</dbReference>
<evidence type="ECO:0000256" key="3">
    <source>
        <dbReference type="ARBA" id="ARBA00008008"/>
    </source>
</evidence>
<dbReference type="InterPro" id="IPR050074">
    <property type="entry name" value="DHO_dehydrogenase"/>
</dbReference>
<dbReference type="STRING" id="584708.Apau_1243"/>
<keyword evidence="6 9" id="KW-0288">FMN</keyword>
<dbReference type="HAMAP" id="MF_00224">
    <property type="entry name" value="DHO_dh_type1"/>
    <property type="match status" value="1"/>
</dbReference>
<keyword evidence="5 9" id="KW-0285">Flavoprotein</keyword>
<dbReference type="PaxDb" id="584708-Apau_1243"/>
<evidence type="ECO:0000256" key="1">
    <source>
        <dbReference type="ARBA" id="ARBA00004496"/>
    </source>
</evidence>
<dbReference type="PIRSF" id="PIRSF000164">
    <property type="entry name" value="DHO_oxidase"/>
    <property type="match status" value="1"/>
</dbReference>
<dbReference type="InterPro" id="IPR012135">
    <property type="entry name" value="Dihydroorotate_DH_1_2"/>
</dbReference>
<dbReference type="OrthoDB" id="9794954at2"/>
<name>E3CYD5_9BACT</name>
<dbReference type="eggNOG" id="COG0167">
    <property type="taxonomic scope" value="Bacteria"/>
</dbReference>
<evidence type="ECO:0000259" key="10">
    <source>
        <dbReference type="Pfam" id="PF01180"/>
    </source>
</evidence>
<feature type="binding site" evidence="9">
    <location>
        <position position="218"/>
    </location>
    <ligand>
        <name>FMN</name>
        <dbReference type="ChEBI" id="CHEBI:58210"/>
    </ligand>
</feature>
<dbReference type="PROSITE" id="PS00912">
    <property type="entry name" value="DHODEHASE_2"/>
    <property type="match status" value="1"/>
</dbReference>
<dbReference type="InterPro" id="IPR005720">
    <property type="entry name" value="Dihydroorotate_DH_cat"/>
</dbReference>
<comment type="cofactor">
    <cofactor evidence="9">
        <name>FMN</name>
        <dbReference type="ChEBI" id="CHEBI:58210"/>
    </cofactor>
    <text evidence="9">Binds 1 FMN per subunit.</text>
</comment>
<comment type="similarity">
    <text evidence="3 9">Belongs to the dihydroorotate dehydrogenase family. Type 1 subfamily.</text>
</comment>
<feature type="binding site" evidence="9">
    <location>
        <begin position="193"/>
        <end position="194"/>
    </location>
    <ligand>
        <name>substrate</name>
    </ligand>
</feature>
<evidence type="ECO:0000256" key="2">
    <source>
        <dbReference type="ARBA" id="ARBA00004725"/>
    </source>
</evidence>
<feature type="binding site" evidence="9">
    <location>
        <begin position="244"/>
        <end position="245"/>
    </location>
    <ligand>
        <name>FMN</name>
        <dbReference type="ChEBI" id="CHEBI:58210"/>
    </ligand>
</feature>
<evidence type="ECO:0000313" key="12">
    <source>
        <dbReference type="Proteomes" id="UP000005096"/>
    </source>
</evidence>
<feature type="binding site" evidence="9">
    <location>
        <position position="166"/>
    </location>
    <ligand>
        <name>FMN</name>
        <dbReference type="ChEBI" id="CHEBI:58210"/>
    </ligand>
</feature>
<feature type="binding site" evidence="9">
    <location>
        <position position="23"/>
    </location>
    <ligand>
        <name>FMN</name>
        <dbReference type="ChEBI" id="CHEBI:58210"/>
    </ligand>
</feature>
<comment type="catalytic activity">
    <reaction evidence="9">
        <text>(S)-dihydroorotate + A = orotate + AH2</text>
        <dbReference type="Rhea" id="RHEA:18073"/>
        <dbReference type="ChEBI" id="CHEBI:13193"/>
        <dbReference type="ChEBI" id="CHEBI:17499"/>
        <dbReference type="ChEBI" id="CHEBI:30839"/>
        <dbReference type="ChEBI" id="CHEBI:30864"/>
    </reaction>
</comment>
<dbReference type="Proteomes" id="UP000005096">
    <property type="component" value="Chromosome"/>
</dbReference>
<sequence length="317" mass="32401">MSSPDLRATLGGVTLDSPLIPASGILPMDPVLWMGLEGCDGVCTKGLTWRPRAGNPGVRLEETPGGLLNSIGLENPGVQAWMRETLPGLAGTGKRIVLNLACEDLDSLGRAVEALGGASDRIAVLELNLSCPNVDGGGAAWGEAPEGVRAALGIARPGWKGILWVKLTPQAGDFVATARAAEAGGADGVVVANTWLGAALDLQTGLPRFARSVAGLSGPAVFPLSLRLVFQTYGRVGIPIVGCGGVRSAEDALCMVLAGASAVEVGTWHFRKLDCLAGMCRDLQALLQARGVASLAELVGAAHRGGFAGARKERSGA</sequence>
<gene>
    <name evidence="9" type="primary">pyrD</name>
    <name evidence="11" type="ORF">Apau_1243</name>
</gene>
<proteinExistence type="inferred from homology"/>
<dbReference type="Gene3D" id="3.20.20.70">
    <property type="entry name" value="Aldolase class I"/>
    <property type="match status" value="1"/>
</dbReference>
<keyword evidence="12" id="KW-1185">Reference proteome</keyword>
<dbReference type="AlphaFoldDB" id="E3CYD5"/>
<dbReference type="PANTHER" id="PTHR48109:SF1">
    <property type="entry name" value="DIHYDROOROTATE DEHYDROGENASE (FUMARATE)"/>
    <property type="match status" value="1"/>
</dbReference>
<evidence type="ECO:0000256" key="5">
    <source>
        <dbReference type="ARBA" id="ARBA00022630"/>
    </source>
</evidence>
<keyword evidence="7 9" id="KW-0665">Pyrimidine biosynthesis</keyword>
<dbReference type="GO" id="GO:0005737">
    <property type="term" value="C:cytoplasm"/>
    <property type="evidence" value="ECO:0007669"/>
    <property type="project" value="UniProtKB-SubCell"/>
</dbReference>
<feature type="binding site" evidence="9">
    <location>
        <position position="128"/>
    </location>
    <ligand>
        <name>FMN</name>
        <dbReference type="ChEBI" id="CHEBI:58210"/>
    </ligand>
</feature>
<comment type="function">
    <text evidence="9">Catalyzes the conversion of dihydroorotate to orotate.</text>
</comment>
<dbReference type="EC" id="1.3.-.-" evidence="9"/>
<comment type="subcellular location">
    <subcellularLocation>
        <location evidence="1 9">Cytoplasm</location>
    </subcellularLocation>
</comment>
<feature type="binding site" evidence="9">
    <location>
        <position position="99"/>
    </location>
    <ligand>
        <name>FMN</name>
        <dbReference type="ChEBI" id="CHEBI:58210"/>
    </ligand>
</feature>
<feature type="binding site" evidence="9">
    <location>
        <begin position="45"/>
        <end position="46"/>
    </location>
    <ligand>
        <name>FMN</name>
        <dbReference type="ChEBI" id="CHEBI:58210"/>
    </ligand>
</feature>
<dbReference type="InterPro" id="IPR024920">
    <property type="entry name" value="Dihydroorotate_DH_1"/>
</dbReference>
<evidence type="ECO:0000256" key="4">
    <source>
        <dbReference type="ARBA" id="ARBA00022490"/>
    </source>
</evidence>
<dbReference type="RefSeq" id="WP_006300870.1">
    <property type="nucleotide sequence ID" value="NZ_CM001022.1"/>
</dbReference>
<organism evidence="11 12">
    <name type="scientific">Aminomonas paucivorans DSM 12260</name>
    <dbReference type="NCBI Taxonomy" id="584708"/>
    <lineage>
        <taxon>Bacteria</taxon>
        <taxon>Thermotogati</taxon>
        <taxon>Synergistota</taxon>
        <taxon>Synergistia</taxon>
        <taxon>Synergistales</taxon>
        <taxon>Synergistaceae</taxon>
        <taxon>Aminomonas</taxon>
    </lineage>
</organism>
<keyword evidence="8 9" id="KW-0560">Oxidoreductase</keyword>
<dbReference type="GO" id="GO:0044205">
    <property type="term" value="P:'de novo' UMP biosynthetic process"/>
    <property type="evidence" value="ECO:0007669"/>
    <property type="project" value="UniProtKB-UniRule"/>
</dbReference>
<evidence type="ECO:0000313" key="11">
    <source>
        <dbReference type="EMBL" id="EFQ23668.1"/>
    </source>
</evidence>
<protein>
    <recommendedName>
        <fullName evidence="9">Dihydroorotate dehydrogenase</fullName>
        <shortName evidence="9">DHOD</shortName>
        <shortName evidence="9">DHODase</shortName>
        <shortName evidence="9">DHOdehase</shortName>
        <ecNumber evidence="9">1.3.-.-</ecNumber>
    </recommendedName>
</protein>
<dbReference type="SUPFAM" id="SSF51395">
    <property type="entry name" value="FMN-linked oxidoreductases"/>
    <property type="match status" value="1"/>
</dbReference>
<dbReference type="HOGENOM" id="CLU_042042_0_1_0"/>
<dbReference type="EMBL" id="CM001022">
    <property type="protein sequence ID" value="EFQ23668.1"/>
    <property type="molecule type" value="Genomic_DNA"/>
</dbReference>
<reference evidence="11 12" key="1">
    <citation type="journal article" date="2010" name="Stand. Genomic Sci.">
        <title>Non-contiguous finished genome sequence of Aminomonas paucivorans type strain (GLU-3).</title>
        <authorList>
            <person name="Pitluck S."/>
            <person name="Yasawong M."/>
            <person name="Held B."/>
            <person name="Lapidus A."/>
            <person name="Nolan M."/>
            <person name="Copeland A."/>
            <person name="Lucas S."/>
            <person name="Del Rio T.G."/>
            <person name="Tice H."/>
            <person name="Cheng J.F."/>
            <person name="Chertkov O."/>
            <person name="Goodwin L."/>
            <person name="Tapia R."/>
            <person name="Han C."/>
            <person name="Liolios K."/>
            <person name="Ivanova N."/>
            <person name="Mavromatis K."/>
            <person name="Ovchinnikova G."/>
            <person name="Pati A."/>
            <person name="Chen A."/>
            <person name="Palaniappan K."/>
            <person name="Land M."/>
            <person name="Hauser L."/>
            <person name="Chang Y.J."/>
            <person name="Jeffries C.D."/>
            <person name="Pukall R."/>
            <person name="Spring S."/>
            <person name="Rohde M."/>
            <person name="Sikorski J."/>
            <person name="Goker M."/>
            <person name="Woyke T."/>
            <person name="Bristow J."/>
            <person name="Eisen J.A."/>
            <person name="Markowitz V."/>
            <person name="Hugenholtz P."/>
            <person name="Kyrpides N.C."/>
            <person name="Klenk H.P."/>
        </authorList>
    </citation>
    <scope>NUCLEOTIDE SEQUENCE [LARGE SCALE GENOMIC DNA]</scope>
    <source>
        <strain evidence="11 12">DSM 12260</strain>
    </source>
</reference>
<comment type="pathway">
    <text evidence="2 9">Pyrimidine metabolism; UMP biosynthesis via de novo pathway.</text>
</comment>
<evidence type="ECO:0000256" key="6">
    <source>
        <dbReference type="ARBA" id="ARBA00022643"/>
    </source>
</evidence>
<feature type="domain" description="Dihydroorotate dehydrogenase catalytic" evidence="10">
    <location>
        <begin position="6"/>
        <end position="287"/>
    </location>
</feature>